<evidence type="ECO:0000313" key="9">
    <source>
        <dbReference type="EMBL" id="KAJ1999823.1"/>
    </source>
</evidence>
<dbReference type="GO" id="GO:0015179">
    <property type="term" value="F:L-amino acid transmembrane transporter activity"/>
    <property type="evidence" value="ECO:0007669"/>
    <property type="project" value="TreeGrafter"/>
</dbReference>
<feature type="transmembrane region" description="Helical" evidence="7">
    <location>
        <begin position="541"/>
        <end position="558"/>
    </location>
</feature>
<evidence type="ECO:0000256" key="4">
    <source>
        <dbReference type="ARBA" id="ARBA00022989"/>
    </source>
</evidence>
<comment type="caution">
    <text evidence="9">The sequence shown here is derived from an EMBL/GenBank/DDBJ whole genome shotgun (WGS) entry which is preliminary data.</text>
</comment>
<reference evidence="9" key="1">
    <citation type="submission" date="2022-07" db="EMBL/GenBank/DDBJ databases">
        <title>Phylogenomic reconstructions and comparative analyses of Kickxellomycotina fungi.</title>
        <authorList>
            <person name="Reynolds N.K."/>
            <person name="Stajich J.E."/>
            <person name="Barry K."/>
            <person name="Grigoriev I.V."/>
            <person name="Crous P."/>
            <person name="Smith M.E."/>
        </authorList>
    </citation>
    <scope>NUCLEOTIDE SEQUENCE</scope>
    <source>
        <strain evidence="9">IMI 214461</strain>
    </source>
</reference>
<dbReference type="AlphaFoldDB" id="A0A9W8EH45"/>
<comment type="subcellular location">
    <subcellularLocation>
        <location evidence="1">Membrane</location>
        <topology evidence="1">Multi-pass membrane protein</topology>
    </subcellularLocation>
</comment>
<dbReference type="Pfam" id="PF01490">
    <property type="entry name" value="Aa_trans"/>
    <property type="match status" value="1"/>
</dbReference>
<keyword evidence="10" id="KW-1185">Reference proteome</keyword>
<accession>A0A9W8EH45</accession>
<feature type="transmembrane region" description="Helical" evidence="7">
    <location>
        <begin position="241"/>
        <end position="260"/>
    </location>
</feature>
<dbReference type="EMBL" id="JANBQF010000636">
    <property type="protein sequence ID" value="KAJ1999823.1"/>
    <property type="molecule type" value="Genomic_DNA"/>
</dbReference>
<feature type="domain" description="Amino acid transporter transmembrane" evidence="8">
    <location>
        <begin position="235"/>
        <end position="617"/>
    </location>
</feature>
<evidence type="ECO:0000259" key="8">
    <source>
        <dbReference type="Pfam" id="PF01490"/>
    </source>
</evidence>
<organism evidence="9 10">
    <name type="scientific">Coemansia thaxteri</name>
    <dbReference type="NCBI Taxonomy" id="2663907"/>
    <lineage>
        <taxon>Eukaryota</taxon>
        <taxon>Fungi</taxon>
        <taxon>Fungi incertae sedis</taxon>
        <taxon>Zoopagomycota</taxon>
        <taxon>Kickxellomycotina</taxon>
        <taxon>Kickxellomycetes</taxon>
        <taxon>Kickxellales</taxon>
        <taxon>Kickxellaceae</taxon>
        <taxon>Coemansia</taxon>
    </lineage>
</organism>
<feature type="transmembrane region" description="Helical" evidence="7">
    <location>
        <begin position="376"/>
        <end position="397"/>
    </location>
</feature>
<keyword evidence="4 7" id="KW-1133">Transmembrane helix</keyword>
<dbReference type="OrthoDB" id="1684102at2759"/>
<sequence>DGEDSACGSDAVVNPMLLASGDMTYEIYRWQSRNERPHYHHSAARAGGAEYAARASSIMSAANYDATLPRSAAASSPATLDGSIERRRDSEVQSPSLPHYNPRPQAPDHCRRRSFSGWESDSEWDLPFSPAQLNVPGGFRRQFVRERAAREGRPVPGFIAETFVDFIALYGHFAGGNYLSDDDEEFFDYMQGYAADRSSLIAEADAAAPTAAADEQTPLQAPRLRRRQSSGSQATASNRKAFFLIIKAFVGTGVLVLPRAFYNGGLLTSCVLMLFVAWYAWHCILLLADVYLKIGGGSYSDIGLRLYGRWMQFAVTSSIVLAQIGGCCAYTIFVAQNWRNVFNTLSACKLQLSTEFWVLVQLSVFIPLAFIRQIRYFAPVALVANVLIIASLGYLLGFDIWSIASAGPAPFVNYNPARFPLLVGTAVYSFEGVTLVIPILDSLREKRDFGRVLTLAIMLCLGLFLCVGSLSYLTFGEKVEAVVLLNLPNQSSWTMLVQLLYSVAILFSMPLQLFPAVKIMEAMFFTRSGREHKSVKWQKNLFRTATVLFIAMIAVFGADQLDNVVSLVGSFCLVPLSFIYPASMHLKLLAQSRWMRIKDSVLIAIGVVAMVYVTYISAITWGTSDPPIDVCASGP</sequence>
<dbReference type="PANTHER" id="PTHR22950">
    <property type="entry name" value="AMINO ACID TRANSPORTER"/>
    <property type="match status" value="1"/>
</dbReference>
<dbReference type="InterPro" id="IPR013057">
    <property type="entry name" value="AA_transpt_TM"/>
</dbReference>
<evidence type="ECO:0000256" key="3">
    <source>
        <dbReference type="ARBA" id="ARBA00022692"/>
    </source>
</evidence>
<feature type="transmembrane region" description="Helical" evidence="7">
    <location>
        <begin position="495"/>
        <end position="520"/>
    </location>
</feature>
<evidence type="ECO:0000256" key="7">
    <source>
        <dbReference type="SAM" id="Phobius"/>
    </source>
</evidence>
<comment type="similarity">
    <text evidence="2">Belongs to the amino acid/polyamine transporter 2 family.</text>
</comment>
<feature type="transmembrane region" description="Helical" evidence="7">
    <location>
        <begin position="601"/>
        <end position="621"/>
    </location>
</feature>
<evidence type="ECO:0000313" key="10">
    <source>
        <dbReference type="Proteomes" id="UP001150907"/>
    </source>
</evidence>
<proteinExistence type="inferred from homology"/>
<feature type="transmembrane region" description="Helical" evidence="7">
    <location>
        <begin position="266"/>
        <end position="292"/>
    </location>
</feature>
<dbReference type="Proteomes" id="UP001150907">
    <property type="component" value="Unassembled WGS sequence"/>
</dbReference>
<gene>
    <name evidence="9" type="ORF">H4R26_004903</name>
</gene>
<feature type="transmembrane region" description="Helical" evidence="7">
    <location>
        <begin position="417"/>
        <end position="440"/>
    </location>
</feature>
<feature type="region of interest" description="Disordered" evidence="6">
    <location>
        <begin position="70"/>
        <end position="114"/>
    </location>
</feature>
<feature type="non-terminal residue" evidence="9">
    <location>
        <position position="1"/>
    </location>
</feature>
<protein>
    <recommendedName>
        <fullName evidence="8">Amino acid transporter transmembrane domain-containing protein</fullName>
    </recommendedName>
</protein>
<feature type="transmembrane region" description="Helical" evidence="7">
    <location>
        <begin position="564"/>
        <end position="580"/>
    </location>
</feature>
<evidence type="ECO:0000256" key="2">
    <source>
        <dbReference type="ARBA" id="ARBA00008066"/>
    </source>
</evidence>
<name>A0A9W8EH45_9FUNG</name>
<evidence type="ECO:0000256" key="1">
    <source>
        <dbReference type="ARBA" id="ARBA00004141"/>
    </source>
</evidence>
<feature type="transmembrane region" description="Helical" evidence="7">
    <location>
        <begin position="452"/>
        <end position="475"/>
    </location>
</feature>
<keyword evidence="5 7" id="KW-0472">Membrane</keyword>
<evidence type="ECO:0000256" key="6">
    <source>
        <dbReference type="SAM" id="MobiDB-lite"/>
    </source>
</evidence>
<keyword evidence="3 7" id="KW-0812">Transmembrane</keyword>
<feature type="region of interest" description="Disordered" evidence="6">
    <location>
        <begin position="211"/>
        <end position="233"/>
    </location>
</feature>
<dbReference type="GO" id="GO:0005774">
    <property type="term" value="C:vacuolar membrane"/>
    <property type="evidence" value="ECO:0007669"/>
    <property type="project" value="TreeGrafter"/>
</dbReference>
<evidence type="ECO:0000256" key="5">
    <source>
        <dbReference type="ARBA" id="ARBA00023136"/>
    </source>
</evidence>
<feature type="transmembrane region" description="Helical" evidence="7">
    <location>
        <begin position="313"/>
        <end position="334"/>
    </location>
</feature>
<dbReference type="PANTHER" id="PTHR22950:SF666">
    <property type="entry name" value="VACUOLAR AMINO ACID TRANSPORTER 4"/>
    <property type="match status" value="1"/>
</dbReference>